<name>A0A2W5KEP7_9GAMM</name>
<dbReference type="GO" id="GO:0032259">
    <property type="term" value="P:methylation"/>
    <property type="evidence" value="ECO:0007669"/>
    <property type="project" value="UniProtKB-KW"/>
</dbReference>
<dbReference type="EMBL" id="QFPO01000006">
    <property type="protein sequence ID" value="PZQ15526.1"/>
    <property type="molecule type" value="Genomic_DNA"/>
</dbReference>
<dbReference type="AlphaFoldDB" id="A0A2W5KEP7"/>
<keyword evidence="2" id="KW-0698">rRNA processing</keyword>
<proteinExistence type="predicted"/>
<dbReference type="Gene3D" id="3.40.50.150">
    <property type="entry name" value="Vaccinia Virus protein VP39"/>
    <property type="match status" value="2"/>
</dbReference>
<dbReference type="GO" id="GO:0003676">
    <property type="term" value="F:nucleic acid binding"/>
    <property type="evidence" value="ECO:0007669"/>
    <property type="project" value="InterPro"/>
</dbReference>
<dbReference type="CDD" id="cd02440">
    <property type="entry name" value="AdoMet_MTases"/>
    <property type="match status" value="1"/>
</dbReference>
<dbReference type="GO" id="GO:0008757">
    <property type="term" value="F:S-adenosylmethionine-dependent methyltransferase activity"/>
    <property type="evidence" value="ECO:0007669"/>
    <property type="project" value="InterPro"/>
</dbReference>
<dbReference type="PANTHER" id="PTHR47816">
    <property type="entry name" value="RIBOSOMAL RNA SMALL SUBUNIT METHYLTRANSFERASE C"/>
    <property type="match status" value="1"/>
</dbReference>
<evidence type="ECO:0000256" key="2">
    <source>
        <dbReference type="ARBA" id="ARBA00022552"/>
    </source>
</evidence>
<sequence length="356" mass="38515">MSPVAPPATAEAALDALFVPFADGTLTLPAARPVLFLGARAGVWTSAHREVDWHCVQGFKPFADALGRRGLGVSELAESDRYAQVLVLPPRQRDQARALFAAALHHAAADAVVVAAVANLEGARSAEADFERLAGPVRVLSKHKCRVFWSLPGERRVDAGLAADWRALDRPRRIGDGDIVSRPGLFAWDRIDPASRLLAETLPASLAGRVADLGAGYGYLSMQVLARCPAVRAIDLYEADARALAPARLNLERAARDRVDPVTWSVHWHDVTAGLPQRYDAIVSNPPFHQGRAGQPELGQAFIAAAADALTPRGRLWLVANRHLPYELELARRFGAVDTPAERDGFKVITAGEVRR</sequence>
<accession>A0A2W5KEP7</accession>
<evidence type="ECO:0000259" key="6">
    <source>
        <dbReference type="Pfam" id="PF05175"/>
    </source>
</evidence>
<dbReference type="PANTHER" id="PTHR47816:SF4">
    <property type="entry name" value="RIBOSOMAL RNA SMALL SUBUNIT METHYLTRANSFERASE C"/>
    <property type="match status" value="1"/>
</dbReference>
<keyword evidence="4 7" id="KW-0808">Transferase</keyword>
<evidence type="ECO:0000256" key="3">
    <source>
        <dbReference type="ARBA" id="ARBA00022603"/>
    </source>
</evidence>
<keyword evidence="5" id="KW-0949">S-adenosyl-L-methionine</keyword>
<dbReference type="GO" id="GO:0006364">
    <property type="term" value="P:rRNA processing"/>
    <property type="evidence" value="ECO:0007669"/>
    <property type="project" value="UniProtKB-KW"/>
</dbReference>
<feature type="domain" description="Methyltransferase small" evidence="6">
    <location>
        <begin position="178"/>
        <end position="349"/>
    </location>
</feature>
<evidence type="ECO:0000256" key="4">
    <source>
        <dbReference type="ARBA" id="ARBA00022679"/>
    </source>
</evidence>
<keyword evidence="3 7" id="KW-0489">Methyltransferase</keyword>
<dbReference type="GO" id="GO:0008170">
    <property type="term" value="F:N-methyltransferase activity"/>
    <property type="evidence" value="ECO:0007669"/>
    <property type="project" value="UniProtKB-ARBA"/>
</dbReference>
<gene>
    <name evidence="7" type="ORF">DI564_08820</name>
</gene>
<dbReference type="InterPro" id="IPR029063">
    <property type="entry name" value="SAM-dependent_MTases_sf"/>
</dbReference>
<reference evidence="7 8" key="1">
    <citation type="submission" date="2017-08" db="EMBL/GenBank/DDBJ databases">
        <title>Infants hospitalized years apart are colonized by the same room-sourced microbial strains.</title>
        <authorList>
            <person name="Brooks B."/>
            <person name="Olm M.R."/>
            <person name="Firek B.A."/>
            <person name="Baker R."/>
            <person name="Thomas B.C."/>
            <person name="Morowitz M.J."/>
            <person name="Banfield J.F."/>
        </authorList>
    </citation>
    <scope>NUCLEOTIDE SEQUENCE [LARGE SCALE GENOMIC DNA]</scope>
    <source>
        <strain evidence="7">S2_005_003_R2_42</strain>
    </source>
</reference>
<dbReference type="PROSITE" id="PS00092">
    <property type="entry name" value="N6_MTASE"/>
    <property type="match status" value="1"/>
</dbReference>
<dbReference type="SUPFAM" id="SSF53335">
    <property type="entry name" value="S-adenosyl-L-methionine-dependent methyltransferases"/>
    <property type="match status" value="1"/>
</dbReference>
<evidence type="ECO:0000313" key="7">
    <source>
        <dbReference type="EMBL" id="PZQ15526.1"/>
    </source>
</evidence>
<dbReference type="Proteomes" id="UP000249046">
    <property type="component" value="Unassembled WGS sequence"/>
</dbReference>
<dbReference type="Pfam" id="PF05175">
    <property type="entry name" value="MTS"/>
    <property type="match status" value="1"/>
</dbReference>
<evidence type="ECO:0000256" key="1">
    <source>
        <dbReference type="ARBA" id="ARBA00022490"/>
    </source>
</evidence>
<keyword evidence="1" id="KW-0963">Cytoplasm</keyword>
<dbReference type="InterPro" id="IPR002052">
    <property type="entry name" value="DNA_methylase_N6_adenine_CS"/>
</dbReference>
<organism evidence="7 8">
    <name type="scientific">Rhodanobacter denitrificans</name>
    <dbReference type="NCBI Taxonomy" id="666685"/>
    <lineage>
        <taxon>Bacteria</taxon>
        <taxon>Pseudomonadati</taxon>
        <taxon>Pseudomonadota</taxon>
        <taxon>Gammaproteobacteria</taxon>
        <taxon>Lysobacterales</taxon>
        <taxon>Rhodanobacteraceae</taxon>
        <taxon>Rhodanobacter</taxon>
    </lineage>
</organism>
<dbReference type="InterPro" id="IPR046977">
    <property type="entry name" value="RsmC/RlmG"/>
</dbReference>
<comment type="caution">
    <text evidence="7">The sequence shown here is derived from an EMBL/GenBank/DDBJ whole genome shotgun (WGS) entry which is preliminary data.</text>
</comment>
<dbReference type="InterPro" id="IPR007848">
    <property type="entry name" value="Small_mtfrase_dom"/>
</dbReference>
<protein>
    <submittedName>
        <fullName evidence="7">16S rRNA methyltransferase</fullName>
    </submittedName>
</protein>
<evidence type="ECO:0000313" key="8">
    <source>
        <dbReference type="Proteomes" id="UP000249046"/>
    </source>
</evidence>
<evidence type="ECO:0000256" key="5">
    <source>
        <dbReference type="ARBA" id="ARBA00022691"/>
    </source>
</evidence>